<gene>
    <name evidence="4" type="ORF">GCM10017566_37140</name>
</gene>
<comment type="caution">
    <text evidence="4">The sequence shown here is derived from an EMBL/GenBank/DDBJ whole genome shotgun (WGS) entry which is preliminary data.</text>
</comment>
<organism evidence="4 5">
    <name type="scientific">Amycolatopsis bartoniae</name>
    <dbReference type="NCBI Taxonomy" id="941986"/>
    <lineage>
        <taxon>Bacteria</taxon>
        <taxon>Bacillati</taxon>
        <taxon>Actinomycetota</taxon>
        <taxon>Actinomycetes</taxon>
        <taxon>Pseudonocardiales</taxon>
        <taxon>Pseudonocardiaceae</taxon>
        <taxon>Amycolatopsis</taxon>
    </lineage>
</organism>
<evidence type="ECO:0000259" key="3">
    <source>
        <dbReference type="Pfam" id="PF12804"/>
    </source>
</evidence>
<accession>A0A8H9MAV3</accession>
<dbReference type="EMBL" id="BNAV01000004">
    <property type="protein sequence ID" value="GHF60092.1"/>
    <property type="molecule type" value="Genomic_DNA"/>
</dbReference>
<dbReference type="CDD" id="cd02523">
    <property type="entry name" value="PC_cytidylyltransferase"/>
    <property type="match status" value="1"/>
</dbReference>
<sequence>MKAVILAAGRGSRMGDLTSDRPKCLLEIDGRTLLDRQVAALTAAGVTEIGVVTGWQAERFAGLPFRLFHNARWADSSMVDSLACAEEWLRTEPVVVSYGDIVYAPDAVRAVLAGQGSIVVAYDPNWLEQWSSRFEDPLSDAETFRLNADRTLAEIGGSAKSATEIHGQYMGLLKLDPEGWRVLAGTLDSAAAHERRTDTTALLAEIVATGAASIEAVAAPGLWHEFDSNKDLLSGHSVVRQLDALLSI</sequence>
<dbReference type="OrthoDB" id="3618661at2"/>
<dbReference type="PANTHER" id="PTHR43584:SF8">
    <property type="entry name" value="N-ACETYLMURAMATE ALPHA-1-PHOSPHATE URIDYLYLTRANSFERASE"/>
    <property type="match status" value="1"/>
</dbReference>
<dbReference type="SUPFAM" id="SSF53448">
    <property type="entry name" value="Nucleotide-diphospho-sugar transferases"/>
    <property type="match status" value="1"/>
</dbReference>
<keyword evidence="2" id="KW-0548">Nucleotidyltransferase</keyword>
<keyword evidence="1 4" id="KW-0808">Transferase</keyword>
<dbReference type="AlphaFoldDB" id="A0A8H9MAV3"/>
<evidence type="ECO:0000256" key="1">
    <source>
        <dbReference type="ARBA" id="ARBA00022679"/>
    </source>
</evidence>
<evidence type="ECO:0000256" key="2">
    <source>
        <dbReference type="ARBA" id="ARBA00022695"/>
    </source>
</evidence>
<dbReference type="Pfam" id="PF12804">
    <property type="entry name" value="NTP_transf_3"/>
    <property type="match status" value="1"/>
</dbReference>
<dbReference type="InterPro" id="IPR050065">
    <property type="entry name" value="GlmU-like"/>
</dbReference>
<dbReference type="InterPro" id="IPR029044">
    <property type="entry name" value="Nucleotide-diphossugar_trans"/>
</dbReference>
<dbReference type="PANTHER" id="PTHR43584">
    <property type="entry name" value="NUCLEOTIDYL TRANSFERASE"/>
    <property type="match status" value="1"/>
</dbReference>
<dbReference type="Gene3D" id="3.90.550.10">
    <property type="entry name" value="Spore Coat Polysaccharide Biosynthesis Protein SpsA, Chain A"/>
    <property type="match status" value="1"/>
</dbReference>
<proteinExistence type="predicted"/>
<dbReference type="GO" id="GO:0016779">
    <property type="term" value="F:nucleotidyltransferase activity"/>
    <property type="evidence" value="ECO:0007669"/>
    <property type="project" value="UniProtKB-KW"/>
</dbReference>
<evidence type="ECO:0000313" key="4">
    <source>
        <dbReference type="EMBL" id="GHF60092.1"/>
    </source>
</evidence>
<dbReference type="InterPro" id="IPR025877">
    <property type="entry name" value="MobA-like_NTP_Trfase"/>
</dbReference>
<feature type="domain" description="MobA-like NTP transferase" evidence="3">
    <location>
        <begin position="3"/>
        <end position="121"/>
    </location>
</feature>
<reference evidence="4" key="2">
    <citation type="submission" date="2020-09" db="EMBL/GenBank/DDBJ databases">
        <authorList>
            <person name="Sun Q."/>
            <person name="Zhou Y."/>
        </authorList>
    </citation>
    <scope>NUCLEOTIDE SEQUENCE</scope>
    <source>
        <strain evidence="4">CGMCC 4.7679</strain>
    </source>
</reference>
<evidence type="ECO:0000313" key="5">
    <source>
        <dbReference type="Proteomes" id="UP000658656"/>
    </source>
</evidence>
<reference evidence="4" key="1">
    <citation type="journal article" date="2014" name="Int. J. Syst. Evol. Microbiol.">
        <title>Complete genome sequence of Corynebacterium casei LMG S-19264T (=DSM 44701T), isolated from a smear-ripened cheese.</title>
        <authorList>
            <consortium name="US DOE Joint Genome Institute (JGI-PGF)"/>
            <person name="Walter F."/>
            <person name="Albersmeier A."/>
            <person name="Kalinowski J."/>
            <person name="Ruckert C."/>
        </authorList>
    </citation>
    <scope>NUCLEOTIDE SEQUENCE</scope>
    <source>
        <strain evidence="4">CGMCC 4.7679</strain>
    </source>
</reference>
<dbReference type="Proteomes" id="UP000658656">
    <property type="component" value="Unassembled WGS sequence"/>
</dbReference>
<keyword evidence="5" id="KW-1185">Reference proteome</keyword>
<protein>
    <submittedName>
        <fullName evidence="4">Transferase</fullName>
    </submittedName>
</protein>
<name>A0A8H9MAV3_9PSEU</name>